<dbReference type="InterPro" id="IPR003657">
    <property type="entry name" value="WRKY_dom"/>
</dbReference>
<keyword evidence="18" id="KW-1185">Reference proteome</keyword>
<evidence type="ECO:0000256" key="10">
    <source>
        <dbReference type="ARBA" id="ARBA00023125"/>
    </source>
</evidence>
<evidence type="ECO:0000256" key="1">
    <source>
        <dbReference type="ARBA" id="ARBA00000245"/>
    </source>
</evidence>
<feature type="signal peptide" evidence="15">
    <location>
        <begin position="1"/>
        <end position="23"/>
    </location>
</feature>
<protein>
    <recommendedName>
        <fullName evidence="4">Aspergillus nuclease S1</fullName>
        <ecNumber evidence="4">3.1.30.1</ecNumber>
    </recommendedName>
</protein>
<gene>
    <name evidence="17" type="ORF">F0562_032734</name>
</gene>
<keyword evidence="14" id="KW-0539">Nucleus</keyword>
<dbReference type="InterPro" id="IPR036576">
    <property type="entry name" value="WRKY_dom_sf"/>
</dbReference>
<dbReference type="Pfam" id="PF02265">
    <property type="entry name" value="S1-P1_nuclease"/>
    <property type="match status" value="1"/>
</dbReference>
<evidence type="ECO:0000256" key="12">
    <source>
        <dbReference type="ARBA" id="ARBA00023163"/>
    </source>
</evidence>
<keyword evidence="15" id="KW-0732">Signal</keyword>
<dbReference type="GO" id="GO:0000014">
    <property type="term" value="F:single-stranded DNA endodeoxyribonuclease activity"/>
    <property type="evidence" value="ECO:0007669"/>
    <property type="project" value="UniProtKB-ARBA"/>
</dbReference>
<feature type="chain" id="PRO_5023843827" description="Aspergillus nuclease S1" evidence="15">
    <location>
        <begin position="24"/>
        <end position="225"/>
    </location>
</feature>
<sequence>MECCRVNILAFVSLLFLSPVVRGWGIDGHLTICRIAQSRLSEAAAAAVKKLLPDSANDDLGSLCSWADQIKFHYHWSSALHFIDTPDRLCTSQYHNNLTEALLFLSHFMGDIHQTPITNNSFCKKSQIISILLCILPWKPRIKRKIRVPAASNKLVDIPPDDYTWRKYGQKPIKGSPHPRDFNFLRKHQSIARGFIPIISTYKMLFRNYALAAELHDEVFKLEQS</sequence>
<evidence type="ECO:0000256" key="15">
    <source>
        <dbReference type="SAM" id="SignalP"/>
    </source>
</evidence>
<comment type="subcellular location">
    <subcellularLocation>
        <location evidence="2">Nucleus</location>
    </subcellularLocation>
</comment>
<dbReference type="GO" id="GO:0004521">
    <property type="term" value="F:RNA endonuclease activity"/>
    <property type="evidence" value="ECO:0007669"/>
    <property type="project" value="UniProtKB-ARBA"/>
</dbReference>
<dbReference type="Gene3D" id="2.20.25.80">
    <property type="entry name" value="WRKY domain"/>
    <property type="match status" value="1"/>
</dbReference>
<dbReference type="Pfam" id="PF03106">
    <property type="entry name" value="WRKY"/>
    <property type="match status" value="1"/>
</dbReference>
<feature type="domain" description="WRKY" evidence="16">
    <location>
        <begin position="154"/>
        <end position="182"/>
    </location>
</feature>
<keyword evidence="6" id="KW-0479">Metal-binding</keyword>
<keyword evidence="13" id="KW-0325">Glycoprotein</keyword>
<comment type="similarity">
    <text evidence="3">Belongs to the nuclease type I family.</text>
</comment>
<keyword evidence="7" id="KW-0255">Endonuclease</keyword>
<evidence type="ECO:0000256" key="6">
    <source>
        <dbReference type="ARBA" id="ARBA00022723"/>
    </source>
</evidence>
<dbReference type="GO" id="GO:0043565">
    <property type="term" value="F:sequence-specific DNA binding"/>
    <property type="evidence" value="ECO:0007669"/>
    <property type="project" value="InterPro"/>
</dbReference>
<dbReference type="PROSITE" id="PS50811">
    <property type="entry name" value="WRKY"/>
    <property type="match status" value="1"/>
</dbReference>
<dbReference type="InterPro" id="IPR003154">
    <property type="entry name" value="S1/P1nuclease"/>
</dbReference>
<dbReference type="GO" id="GO:0003700">
    <property type="term" value="F:DNA-binding transcription factor activity"/>
    <property type="evidence" value="ECO:0007669"/>
    <property type="project" value="InterPro"/>
</dbReference>
<dbReference type="Proteomes" id="UP000325577">
    <property type="component" value="Linkage Group LG19"/>
</dbReference>
<dbReference type="EC" id="3.1.30.1" evidence="4"/>
<organism evidence="17 18">
    <name type="scientific">Nyssa sinensis</name>
    <dbReference type="NCBI Taxonomy" id="561372"/>
    <lineage>
        <taxon>Eukaryota</taxon>
        <taxon>Viridiplantae</taxon>
        <taxon>Streptophyta</taxon>
        <taxon>Embryophyta</taxon>
        <taxon>Tracheophyta</taxon>
        <taxon>Spermatophyta</taxon>
        <taxon>Magnoliopsida</taxon>
        <taxon>eudicotyledons</taxon>
        <taxon>Gunneridae</taxon>
        <taxon>Pentapetalae</taxon>
        <taxon>asterids</taxon>
        <taxon>Cornales</taxon>
        <taxon>Nyssaceae</taxon>
        <taxon>Nyssa</taxon>
    </lineage>
</organism>
<evidence type="ECO:0000256" key="14">
    <source>
        <dbReference type="ARBA" id="ARBA00023242"/>
    </source>
</evidence>
<evidence type="ECO:0000259" key="16">
    <source>
        <dbReference type="PROSITE" id="PS50811"/>
    </source>
</evidence>
<evidence type="ECO:0000256" key="3">
    <source>
        <dbReference type="ARBA" id="ARBA00009547"/>
    </source>
</evidence>
<dbReference type="PANTHER" id="PTHR33146">
    <property type="entry name" value="ENDONUCLEASE 4"/>
    <property type="match status" value="1"/>
</dbReference>
<dbReference type="PANTHER" id="PTHR33146:SF27">
    <property type="entry name" value="ENDONUCLEASE 2"/>
    <property type="match status" value="1"/>
</dbReference>
<comment type="catalytic activity">
    <reaction evidence="1">
        <text>Endonucleolytic cleavage to 5'-phosphomononucleotide and 5'-phosphooligonucleotide end-products.</text>
        <dbReference type="EC" id="3.1.30.1"/>
    </reaction>
</comment>
<evidence type="ECO:0000256" key="11">
    <source>
        <dbReference type="ARBA" id="ARBA00023157"/>
    </source>
</evidence>
<dbReference type="SUPFAM" id="SSF48537">
    <property type="entry name" value="Phospholipase C/P1 nuclease"/>
    <property type="match status" value="1"/>
</dbReference>
<dbReference type="EMBL" id="CM018042">
    <property type="protein sequence ID" value="KAA8532701.1"/>
    <property type="molecule type" value="Genomic_DNA"/>
</dbReference>
<dbReference type="Gene3D" id="1.10.575.10">
    <property type="entry name" value="P1 Nuclease"/>
    <property type="match status" value="1"/>
</dbReference>
<accession>A0A5J5AUL9</accession>
<keyword evidence="5" id="KW-0540">Nuclease</keyword>
<evidence type="ECO:0000256" key="2">
    <source>
        <dbReference type="ARBA" id="ARBA00004123"/>
    </source>
</evidence>
<dbReference type="AlphaFoldDB" id="A0A5J5AUL9"/>
<evidence type="ECO:0000313" key="18">
    <source>
        <dbReference type="Proteomes" id="UP000325577"/>
    </source>
</evidence>
<dbReference type="InterPro" id="IPR008947">
    <property type="entry name" value="PLipase_C/P1_nuclease_dom_sf"/>
</dbReference>
<dbReference type="GO" id="GO:0006308">
    <property type="term" value="P:DNA catabolic process"/>
    <property type="evidence" value="ECO:0007669"/>
    <property type="project" value="InterPro"/>
</dbReference>
<evidence type="ECO:0000256" key="9">
    <source>
        <dbReference type="ARBA" id="ARBA00023015"/>
    </source>
</evidence>
<evidence type="ECO:0000256" key="7">
    <source>
        <dbReference type="ARBA" id="ARBA00022759"/>
    </source>
</evidence>
<keyword evidence="12" id="KW-0804">Transcription</keyword>
<evidence type="ECO:0000256" key="4">
    <source>
        <dbReference type="ARBA" id="ARBA00012562"/>
    </source>
</evidence>
<evidence type="ECO:0000313" key="17">
    <source>
        <dbReference type="EMBL" id="KAA8532701.1"/>
    </source>
</evidence>
<keyword evidence="11" id="KW-1015">Disulfide bond</keyword>
<dbReference type="SMART" id="SM00774">
    <property type="entry name" value="WRKY"/>
    <property type="match status" value="1"/>
</dbReference>
<name>A0A5J5AUL9_9ASTE</name>
<evidence type="ECO:0000256" key="8">
    <source>
        <dbReference type="ARBA" id="ARBA00022801"/>
    </source>
</evidence>
<evidence type="ECO:0000256" key="13">
    <source>
        <dbReference type="ARBA" id="ARBA00023180"/>
    </source>
</evidence>
<keyword evidence="8" id="KW-0378">Hydrolase</keyword>
<evidence type="ECO:0000256" key="5">
    <source>
        <dbReference type="ARBA" id="ARBA00022722"/>
    </source>
</evidence>
<dbReference type="GO" id="GO:0005634">
    <property type="term" value="C:nucleus"/>
    <property type="evidence" value="ECO:0007669"/>
    <property type="project" value="UniProtKB-SubCell"/>
</dbReference>
<proteinExistence type="inferred from homology"/>
<keyword evidence="10" id="KW-0238">DNA-binding</keyword>
<keyword evidence="9" id="KW-0805">Transcription regulation</keyword>
<reference evidence="17 18" key="1">
    <citation type="submission" date="2019-09" db="EMBL/GenBank/DDBJ databases">
        <title>A chromosome-level genome assembly of the Chinese tupelo Nyssa sinensis.</title>
        <authorList>
            <person name="Yang X."/>
            <person name="Kang M."/>
            <person name="Yang Y."/>
            <person name="Xiong H."/>
            <person name="Wang M."/>
            <person name="Zhang Z."/>
            <person name="Wang Z."/>
            <person name="Wu H."/>
            <person name="Ma T."/>
            <person name="Liu J."/>
            <person name="Xi Z."/>
        </authorList>
    </citation>
    <scope>NUCLEOTIDE SEQUENCE [LARGE SCALE GENOMIC DNA]</scope>
    <source>
        <strain evidence="17">J267</strain>
        <tissue evidence="17">Leaf</tissue>
    </source>
</reference>
<dbReference type="SUPFAM" id="SSF118290">
    <property type="entry name" value="WRKY DNA-binding domain"/>
    <property type="match status" value="1"/>
</dbReference>
<dbReference type="OrthoDB" id="441446at2759"/>
<dbReference type="GO" id="GO:0046872">
    <property type="term" value="F:metal ion binding"/>
    <property type="evidence" value="ECO:0007669"/>
    <property type="project" value="UniProtKB-KW"/>
</dbReference>